<keyword evidence="2" id="KW-1185">Reference proteome</keyword>
<name>A0AC60QIF7_IXOPE</name>
<evidence type="ECO:0000313" key="2">
    <source>
        <dbReference type="Proteomes" id="UP000805193"/>
    </source>
</evidence>
<reference evidence="1 2" key="1">
    <citation type="journal article" date="2020" name="Cell">
        <title>Large-Scale Comparative Analyses of Tick Genomes Elucidate Their Genetic Diversity and Vector Capacities.</title>
        <authorList>
            <consortium name="Tick Genome and Microbiome Consortium (TIGMIC)"/>
            <person name="Jia N."/>
            <person name="Wang J."/>
            <person name="Shi W."/>
            <person name="Du L."/>
            <person name="Sun Y."/>
            <person name="Zhan W."/>
            <person name="Jiang J.F."/>
            <person name="Wang Q."/>
            <person name="Zhang B."/>
            <person name="Ji P."/>
            <person name="Bell-Sakyi L."/>
            <person name="Cui X.M."/>
            <person name="Yuan T.T."/>
            <person name="Jiang B.G."/>
            <person name="Yang W.F."/>
            <person name="Lam T.T."/>
            <person name="Chang Q.C."/>
            <person name="Ding S.J."/>
            <person name="Wang X.J."/>
            <person name="Zhu J.G."/>
            <person name="Ruan X.D."/>
            <person name="Zhao L."/>
            <person name="Wei J.T."/>
            <person name="Ye R.Z."/>
            <person name="Que T.C."/>
            <person name="Du C.H."/>
            <person name="Zhou Y.H."/>
            <person name="Cheng J.X."/>
            <person name="Dai P.F."/>
            <person name="Guo W.B."/>
            <person name="Han X.H."/>
            <person name="Huang E.J."/>
            <person name="Li L.F."/>
            <person name="Wei W."/>
            <person name="Gao Y.C."/>
            <person name="Liu J.Z."/>
            <person name="Shao H.Z."/>
            <person name="Wang X."/>
            <person name="Wang C.C."/>
            <person name="Yang T.C."/>
            <person name="Huo Q.B."/>
            <person name="Li W."/>
            <person name="Chen H.Y."/>
            <person name="Chen S.E."/>
            <person name="Zhou L.G."/>
            <person name="Ni X.B."/>
            <person name="Tian J.H."/>
            <person name="Sheng Y."/>
            <person name="Liu T."/>
            <person name="Pan Y.S."/>
            <person name="Xia L.Y."/>
            <person name="Li J."/>
            <person name="Zhao F."/>
            <person name="Cao W.C."/>
        </authorList>
    </citation>
    <scope>NUCLEOTIDE SEQUENCE [LARGE SCALE GENOMIC DNA]</scope>
    <source>
        <strain evidence="1">Iper-2018</strain>
    </source>
</reference>
<comment type="caution">
    <text evidence="1">The sequence shown here is derived from an EMBL/GenBank/DDBJ whole genome shotgun (WGS) entry which is preliminary data.</text>
</comment>
<proteinExistence type="predicted"/>
<gene>
    <name evidence="1" type="ORF">HPB47_019343</name>
</gene>
<protein>
    <submittedName>
        <fullName evidence="1">Uncharacterized protein</fullName>
    </submittedName>
</protein>
<dbReference type="Proteomes" id="UP000805193">
    <property type="component" value="Unassembled WGS sequence"/>
</dbReference>
<accession>A0AC60QIF7</accession>
<evidence type="ECO:0000313" key="1">
    <source>
        <dbReference type="EMBL" id="KAG0434119.1"/>
    </source>
</evidence>
<dbReference type="EMBL" id="JABSTQ010008737">
    <property type="protein sequence ID" value="KAG0434119.1"/>
    <property type="molecule type" value="Genomic_DNA"/>
</dbReference>
<sequence length="122" mass="12668">MHEAREARAIGASESRPAGRRRDVAAPSAAVLYFSVQGGACKNKHPLPPPTPSKEEQRREPPLPRAISALAGKRGLTLCGGGGGGMRYGQRRATAVGVVDVVVVGAGEPGTARGTCQQWTAR</sequence>
<organism evidence="1 2">
    <name type="scientific">Ixodes persulcatus</name>
    <name type="common">Taiga tick</name>
    <dbReference type="NCBI Taxonomy" id="34615"/>
    <lineage>
        <taxon>Eukaryota</taxon>
        <taxon>Metazoa</taxon>
        <taxon>Ecdysozoa</taxon>
        <taxon>Arthropoda</taxon>
        <taxon>Chelicerata</taxon>
        <taxon>Arachnida</taxon>
        <taxon>Acari</taxon>
        <taxon>Parasitiformes</taxon>
        <taxon>Ixodida</taxon>
        <taxon>Ixodoidea</taxon>
        <taxon>Ixodidae</taxon>
        <taxon>Ixodinae</taxon>
        <taxon>Ixodes</taxon>
    </lineage>
</organism>